<proteinExistence type="predicted"/>
<evidence type="ECO:0000313" key="2">
    <source>
        <dbReference type="Proteomes" id="UP000030780"/>
    </source>
</evidence>
<reference evidence="1 2" key="1">
    <citation type="submission" date="2013-01" db="EMBL/GenBank/DDBJ databases">
        <authorList>
            <person name="Inman J."/>
            <person name="Zafar N."/>
            <person name="Lorenzi H."/>
            <person name="Caler E."/>
        </authorList>
    </citation>
    <scope>NUCLEOTIDE SEQUENCE [LARGE SCALE GENOMIC DNA]</scope>
    <source>
        <strain evidence="1 2">HM-3:IMSS</strain>
    </source>
</reference>
<sequence>MKNLLILN</sequence>
<gene>
    <name evidence="1" type="ORF">KM1_011080</name>
</gene>
<dbReference type="VEuPathDB" id="AmoebaDB:KM1_011080"/>
<evidence type="ECO:0000313" key="1">
    <source>
        <dbReference type="EMBL" id="EMS11654.1"/>
    </source>
</evidence>
<name>M7WJS9_ENTHI</name>
<dbReference type="Proteomes" id="UP000030780">
    <property type="component" value="Unassembled WGS sequence"/>
</dbReference>
<dbReference type="EMBL" id="KB638683">
    <property type="protein sequence ID" value="EMS11654.1"/>
    <property type="molecule type" value="Genomic_DNA"/>
</dbReference>
<accession>M7WJS9</accession>
<organism evidence="1 2">
    <name type="scientific">Entamoeba histolytica HM-3:IMSS</name>
    <dbReference type="NCBI Taxonomy" id="885315"/>
    <lineage>
        <taxon>Eukaryota</taxon>
        <taxon>Amoebozoa</taxon>
        <taxon>Evosea</taxon>
        <taxon>Archamoebae</taxon>
        <taxon>Mastigamoebida</taxon>
        <taxon>Entamoebidae</taxon>
        <taxon>Entamoeba</taxon>
    </lineage>
</organism>
<protein>
    <submittedName>
        <fullName evidence="1">Uncharacterized protein</fullName>
    </submittedName>
</protein>